<dbReference type="KEGG" id="mamo:A6B35_09865"/>
<gene>
    <name evidence="2" type="ORF">MEA186_21349</name>
</gene>
<evidence type="ECO:0000313" key="3">
    <source>
        <dbReference type="Proteomes" id="UP000002949"/>
    </source>
</evidence>
<keyword evidence="1" id="KW-1133">Transmembrane helix</keyword>
<evidence type="ECO:0000256" key="1">
    <source>
        <dbReference type="SAM" id="Phobius"/>
    </source>
</evidence>
<dbReference type="AlphaFoldDB" id="G6YE77"/>
<reference evidence="2 3" key="1">
    <citation type="journal article" date="2012" name="J. Bacteriol.">
        <title>Draft Genome Sequence of Plant Growth-Promoting Rhizobium Mesorhizobium amorphae, Isolated from Zinc-Lead Mine Tailings.</title>
        <authorList>
            <person name="Hao X."/>
            <person name="Lin Y."/>
            <person name="Johnstone L."/>
            <person name="Baltrus D.A."/>
            <person name="Miller S.J."/>
            <person name="Wei G."/>
            <person name="Rensing C."/>
        </authorList>
    </citation>
    <scope>NUCLEOTIDE SEQUENCE [LARGE SCALE GENOMIC DNA]</scope>
    <source>
        <strain evidence="2 3">CCNWGS0123</strain>
    </source>
</reference>
<dbReference type="eggNOG" id="ENOG502ZXD8">
    <property type="taxonomic scope" value="Bacteria"/>
</dbReference>
<keyword evidence="1" id="KW-0472">Membrane</keyword>
<feature type="transmembrane region" description="Helical" evidence="1">
    <location>
        <begin position="105"/>
        <end position="127"/>
    </location>
</feature>
<dbReference type="EMBL" id="AGSN01000140">
    <property type="protein sequence ID" value="EHH10018.1"/>
    <property type="molecule type" value="Genomic_DNA"/>
</dbReference>
<keyword evidence="3" id="KW-1185">Reference proteome</keyword>
<accession>G6YE77</accession>
<dbReference type="Proteomes" id="UP000002949">
    <property type="component" value="Unassembled WGS sequence"/>
</dbReference>
<dbReference type="PATRIC" id="fig|1082933.3.peg.4164"/>
<feature type="transmembrane region" description="Helical" evidence="1">
    <location>
        <begin position="46"/>
        <end position="65"/>
    </location>
</feature>
<feature type="transmembrane region" description="Helical" evidence="1">
    <location>
        <begin position="7"/>
        <end position="26"/>
    </location>
</feature>
<dbReference type="OrthoDB" id="8085538at2"/>
<feature type="transmembrane region" description="Helical" evidence="1">
    <location>
        <begin position="77"/>
        <end position="99"/>
    </location>
</feature>
<name>G6YE77_9HYPH</name>
<organism evidence="2 3">
    <name type="scientific">Mesorhizobium amorphae CCNWGS0123</name>
    <dbReference type="NCBI Taxonomy" id="1082933"/>
    <lineage>
        <taxon>Bacteria</taxon>
        <taxon>Pseudomonadati</taxon>
        <taxon>Pseudomonadota</taxon>
        <taxon>Alphaproteobacteria</taxon>
        <taxon>Hyphomicrobiales</taxon>
        <taxon>Phyllobacteriaceae</taxon>
        <taxon>Mesorhizobium</taxon>
    </lineage>
</organism>
<dbReference type="RefSeq" id="WP_006203960.1">
    <property type="nucleotide sequence ID" value="NZ_AGSN01000140.1"/>
</dbReference>
<sequence length="136" mass="14126">MNAKRNLFLIVIAAVEAATGLGLLLLPSVPFALLLGLESATVEAILVGRIAGAALLAIGVASWMARKDALNPSLFGLLIGILIYNTAVAILLVYAAAVLEMTGVMLWPTVAFHALLAVWGGLLLRGIPSETPLGNR</sequence>
<evidence type="ECO:0000313" key="2">
    <source>
        <dbReference type="EMBL" id="EHH10018.1"/>
    </source>
</evidence>
<proteinExistence type="predicted"/>
<keyword evidence="1" id="KW-0812">Transmembrane</keyword>
<protein>
    <submittedName>
        <fullName evidence="2">Uncharacterized protein</fullName>
    </submittedName>
</protein>